<organism evidence="2 3">
    <name type="scientific">Cinara cedri</name>
    <dbReference type="NCBI Taxonomy" id="506608"/>
    <lineage>
        <taxon>Eukaryota</taxon>
        <taxon>Metazoa</taxon>
        <taxon>Ecdysozoa</taxon>
        <taxon>Arthropoda</taxon>
        <taxon>Hexapoda</taxon>
        <taxon>Insecta</taxon>
        <taxon>Pterygota</taxon>
        <taxon>Neoptera</taxon>
        <taxon>Paraneoptera</taxon>
        <taxon>Hemiptera</taxon>
        <taxon>Sternorrhyncha</taxon>
        <taxon>Aphidomorpha</taxon>
        <taxon>Aphidoidea</taxon>
        <taxon>Aphididae</taxon>
        <taxon>Lachninae</taxon>
        <taxon>Cinara</taxon>
    </lineage>
</organism>
<protein>
    <submittedName>
        <fullName evidence="2">Ribonuclease H-like domain,Ribonuclease H domain</fullName>
    </submittedName>
</protein>
<keyword evidence="3" id="KW-1185">Reference proteome</keyword>
<dbReference type="AlphaFoldDB" id="A0A5E4M7D3"/>
<evidence type="ECO:0000313" key="3">
    <source>
        <dbReference type="Proteomes" id="UP000325440"/>
    </source>
</evidence>
<feature type="domain" description="RNase H type-1" evidence="1">
    <location>
        <begin position="1"/>
        <end position="34"/>
    </location>
</feature>
<gene>
    <name evidence="2" type="ORF">CINCED_3A002617</name>
</gene>
<proteinExistence type="predicted"/>
<name>A0A5E4M7D3_9HEMI</name>
<reference evidence="2 3" key="1">
    <citation type="submission" date="2019-08" db="EMBL/GenBank/DDBJ databases">
        <authorList>
            <person name="Alioto T."/>
            <person name="Alioto T."/>
            <person name="Gomez Garrido J."/>
        </authorList>
    </citation>
    <scope>NUCLEOTIDE SEQUENCE [LARGE SCALE GENOMIC DNA]</scope>
</reference>
<dbReference type="GO" id="GO:0004523">
    <property type="term" value="F:RNA-DNA hybrid ribonuclease activity"/>
    <property type="evidence" value="ECO:0007669"/>
    <property type="project" value="InterPro"/>
</dbReference>
<sequence length="58" mass="6813">QPIYRKNIRFIWTPGHCGISENEKPDKGARELAIINPIKELRTYLCQFMGIRMAKHTQ</sequence>
<dbReference type="OrthoDB" id="6614157at2759"/>
<dbReference type="InterPro" id="IPR002156">
    <property type="entry name" value="RNaseH_domain"/>
</dbReference>
<dbReference type="PROSITE" id="PS50879">
    <property type="entry name" value="RNASE_H_1"/>
    <property type="match status" value="1"/>
</dbReference>
<accession>A0A5E4M7D3</accession>
<dbReference type="Proteomes" id="UP000325440">
    <property type="component" value="Unassembled WGS sequence"/>
</dbReference>
<dbReference type="GO" id="GO:0003676">
    <property type="term" value="F:nucleic acid binding"/>
    <property type="evidence" value="ECO:0007669"/>
    <property type="project" value="InterPro"/>
</dbReference>
<evidence type="ECO:0000259" key="1">
    <source>
        <dbReference type="PROSITE" id="PS50879"/>
    </source>
</evidence>
<dbReference type="EMBL" id="CABPRJ010000075">
    <property type="protein sequence ID" value="VVC27243.1"/>
    <property type="molecule type" value="Genomic_DNA"/>
</dbReference>
<feature type="non-terminal residue" evidence="2">
    <location>
        <position position="1"/>
    </location>
</feature>
<evidence type="ECO:0000313" key="2">
    <source>
        <dbReference type="EMBL" id="VVC27243.1"/>
    </source>
</evidence>